<proteinExistence type="predicted"/>
<name>A0A2I0B5W8_9ASPA</name>
<dbReference type="Proteomes" id="UP000236161">
    <property type="component" value="Unassembled WGS sequence"/>
</dbReference>
<protein>
    <submittedName>
        <fullName evidence="1">Uncharacterized protein</fullName>
    </submittedName>
</protein>
<gene>
    <name evidence="1" type="ORF">AXF42_Ash007982</name>
</gene>
<organism evidence="1 2">
    <name type="scientific">Apostasia shenzhenica</name>
    <dbReference type="NCBI Taxonomy" id="1088818"/>
    <lineage>
        <taxon>Eukaryota</taxon>
        <taxon>Viridiplantae</taxon>
        <taxon>Streptophyta</taxon>
        <taxon>Embryophyta</taxon>
        <taxon>Tracheophyta</taxon>
        <taxon>Spermatophyta</taxon>
        <taxon>Magnoliopsida</taxon>
        <taxon>Liliopsida</taxon>
        <taxon>Asparagales</taxon>
        <taxon>Orchidaceae</taxon>
        <taxon>Apostasioideae</taxon>
        <taxon>Apostasia</taxon>
    </lineage>
</organism>
<evidence type="ECO:0000313" key="2">
    <source>
        <dbReference type="Proteomes" id="UP000236161"/>
    </source>
</evidence>
<sequence>MQENKKRKYQSDEPQPRRYTWPRIVIEMRGSHDTSSTRSIFSLGRFLKSTRRSLNKGGSDLLDPSQHLWSEWIPTIIVSSTKTMDISFTSAMASELCLTNWQIRASSKSSYKWCQPSLLPRKERPPKLLGLLLKPYYLQVPVNKSVLTLQPPGRFMSSLALTLLLLAARKPRSTVYLSNNHHPSHLSFARRISPSRVIYTTTQSWLSPP</sequence>
<dbReference type="EMBL" id="KZ451911">
    <property type="protein sequence ID" value="PKA63186.1"/>
    <property type="molecule type" value="Genomic_DNA"/>
</dbReference>
<accession>A0A2I0B5W8</accession>
<keyword evidence="2" id="KW-1185">Reference proteome</keyword>
<reference evidence="1 2" key="1">
    <citation type="journal article" date="2017" name="Nature">
        <title>The Apostasia genome and the evolution of orchids.</title>
        <authorList>
            <person name="Zhang G.Q."/>
            <person name="Liu K.W."/>
            <person name="Li Z."/>
            <person name="Lohaus R."/>
            <person name="Hsiao Y.Y."/>
            <person name="Niu S.C."/>
            <person name="Wang J.Y."/>
            <person name="Lin Y.C."/>
            <person name="Xu Q."/>
            <person name="Chen L.J."/>
            <person name="Yoshida K."/>
            <person name="Fujiwara S."/>
            <person name="Wang Z.W."/>
            <person name="Zhang Y.Q."/>
            <person name="Mitsuda N."/>
            <person name="Wang M."/>
            <person name="Liu G.H."/>
            <person name="Pecoraro L."/>
            <person name="Huang H.X."/>
            <person name="Xiao X.J."/>
            <person name="Lin M."/>
            <person name="Wu X.Y."/>
            <person name="Wu W.L."/>
            <person name="Chen Y.Y."/>
            <person name="Chang S.B."/>
            <person name="Sakamoto S."/>
            <person name="Ohme-Takagi M."/>
            <person name="Yagi M."/>
            <person name="Zeng S.J."/>
            <person name="Shen C.Y."/>
            <person name="Yeh C.M."/>
            <person name="Luo Y.B."/>
            <person name="Tsai W.C."/>
            <person name="Van de Peer Y."/>
            <person name="Liu Z.J."/>
        </authorList>
    </citation>
    <scope>NUCLEOTIDE SEQUENCE [LARGE SCALE GENOMIC DNA]</scope>
    <source>
        <strain evidence="2">cv. Shenzhen</strain>
        <tissue evidence="1">Stem</tissue>
    </source>
</reference>
<dbReference type="AlphaFoldDB" id="A0A2I0B5W8"/>
<evidence type="ECO:0000313" key="1">
    <source>
        <dbReference type="EMBL" id="PKA63186.1"/>
    </source>
</evidence>